<evidence type="ECO:0000256" key="1">
    <source>
        <dbReference type="SAM" id="MobiDB-lite"/>
    </source>
</evidence>
<accession>A0A6J4H4I4</accession>
<dbReference type="EMBL" id="CADCTG010000031">
    <property type="protein sequence ID" value="CAA9214814.1"/>
    <property type="molecule type" value="Genomic_DNA"/>
</dbReference>
<protein>
    <submittedName>
        <fullName evidence="2">Uncharacterized protein</fullName>
    </submittedName>
</protein>
<proteinExistence type="predicted"/>
<gene>
    <name evidence="2" type="ORF">AVDCRST_MAG08-341</name>
</gene>
<reference evidence="2" key="1">
    <citation type="submission" date="2020-02" db="EMBL/GenBank/DDBJ databases">
        <authorList>
            <person name="Meier V. D."/>
        </authorList>
    </citation>
    <scope>NUCLEOTIDE SEQUENCE</scope>
    <source>
        <strain evidence="2">AVDCRST_MAG08</strain>
    </source>
</reference>
<sequence>MFGLTRTLFGKMRYRRRWGRLAAAAIAAADSATADLDRRRRSWSGKRQPAAQATDGRQGASPRFPASEE</sequence>
<organism evidence="2">
    <name type="scientific">uncultured Acetobacteraceae bacterium</name>
    <dbReference type="NCBI Taxonomy" id="169975"/>
    <lineage>
        <taxon>Bacteria</taxon>
        <taxon>Pseudomonadati</taxon>
        <taxon>Pseudomonadota</taxon>
        <taxon>Alphaproteobacteria</taxon>
        <taxon>Acetobacterales</taxon>
        <taxon>Acetobacteraceae</taxon>
        <taxon>environmental samples</taxon>
    </lineage>
</organism>
<name>A0A6J4H4I4_9PROT</name>
<feature type="region of interest" description="Disordered" evidence="1">
    <location>
        <begin position="29"/>
        <end position="69"/>
    </location>
</feature>
<evidence type="ECO:0000313" key="2">
    <source>
        <dbReference type="EMBL" id="CAA9214814.1"/>
    </source>
</evidence>
<dbReference type="AlphaFoldDB" id="A0A6J4H4I4"/>